<keyword evidence="3" id="KW-1185">Reference proteome</keyword>
<dbReference type="OrthoDB" id="5362541at2"/>
<reference evidence="2 3" key="1">
    <citation type="submission" date="2017-03" db="EMBL/GenBank/DDBJ databases">
        <title>Genomic and clinical evidence uncovers the enterohepatic species Helicobacter valdiviensis as a potential human intestinal pathogen.</title>
        <authorList>
            <person name="Fresia P."/>
            <person name="Jara R."/>
            <person name="Sierra R."/>
            <person name="Ferres I."/>
            <person name="Greif G."/>
            <person name="Iraola G."/>
            <person name="Collado L."/>
        </authorList>
    </citation>
    <scope>NUCLEOTIDE SEQUENCE [LARGE SCALE GENOMIC DNA]</scope>
    <source>
        <strain evidence="2 3">WBE14</strain>
    </source>
</reference>
<gene>
    <name evidence="2" type="ORF">B6S12_05000</name>
</gene>
<accession>A0A2W6NGS7</accession>
<dbReference type="InterPro" id="IPR025484">
    <property type="entry name" value="DUF4376"/>
</dbReference>
<comment type="caution">
    <text evidence="2">The sequence shown here is derived from an EMBL/GenBank/DDBJ whole genome shotgun (WGS) entry which is preliminary data.</text>
</comment>
<evidence type="ECO:0000259" key="1">
    <source>
        <dbReference type="Pfam" id="PF14301"/>
    </source>
</evidence>
<sequence length="217" mass="25267">MFYDISKDCLKYDDVFYKEVSIKTEEGEQKGEDTYFLSACDDNLLKELGFAKVEQEEFPNFDSLKEEIQEIKSYDEKTNIYRISYKITLKSLQDLKELKKQEIDSKRDEAIESGVSFKNKIFQSAEKDRNLLTSTVSLFSISKQLPQDFVWIAKDNSAIPMSLEDLIMLGSLMAQSVNLNTIKARELKDRVELAKNKEELELITWEEAPQKSKKRNK</sequence>
<name>A0A2W6NGS7_9HELI</name>
<dbReference type="Pfam" id="PF14301">
    <property type="entry name" value="DUF4376"/>
    <property type="match status" value="1"/>
</dbReference>
<dbReference type="AlphaFoldDB" id="A0A2W6NGS7"/>
<evidence type="ECO:0000313" key="2">
    <source>
        <dbReference type="EMBL" id="PZT48180.1"/>
    </source>
</evidence>
<proteinExistence type="predicted"/>
<protein>
    <recommendedName>
        <fullName evidence="1">DUF4376 domain-containing protein</fullName>
    </recommendedName>
</protein>
<dbReference type="RefSeq" id="WP_111229719.1">
    <property type="nucleotide sequence ID" value="NZ_NBIU01000011.1"/>
</dbReference>
<evidence type="ECO:0000313" key="3">
    <source>
        <dbReference type="Proteomes" id="UP000249746"/>
    </source>
</evidence>
<organism evidence="2 3">
    <name type="scientific">Helicobacter valdiviensis</name>
    <dbReference type="NCBI Taxonomy" id="1458358"/>
    <lineage>
        <taxon>Bacteria</taxon>
        <taxon>Pseudomonadati</taxon>
        <taxon>Campylobacterota</taxon>
        <taxon>Epsilonproteobacteria</taxon>
        <taxon>Campylobacterales</taxon>
        <taxon>Helicobacteraceae</taxon>
        <taxon>Helicobacter</taxon>
    </lineage>
</organism>
<feature type="domain" description="DUF4376" evidence="1">
    <location>
        <begin position="95"/>
        <end position="199"/>
    </location>
</feature>
<dbReference type="EMBL" id="NBIU01000011">
    <property type="protein sequence ID" value="PZT48180.1"/>
    <property type="molecule type" value="Genomic_DNA"/>
</dbReference>
<dbReference type="Proteomes" id="UP000249746">
    <property type="component" value="Unassembled WGS sequence"/>
</dbReference>